<reference evidence="1" key="1">
    <citation type="journal article" date="2023" name="GigaByte">
        <title>Genome assembly of the bearded iris, Iris pallida Lam.</title>
        <authorList>
            <person name="Bruccoleri R.E."/>
            <person name="Oakeley E.J."/>
            <person name="Faust A.M.E."/>
            <person name="Altorfer M."/>
            <person name="Dessus-Babus S."/>
            <person name="Burckhardt D."/>
            <person name="Oertli M."/>
            <person name="Naumann U."/>
            <person name="Petersen F."/>
            <person name="Wong J."/>
        </authorList>
    </citation>
    <scope>NUCLEOTIDE SEQUENCE</scope>
    <source>
        <strain evidence="1">GSM-AAB239-AS_SAM_17_03QT</strain>
    </source>
</reference>
<comment type="caution">
    <text evidence="1">The sequence shown here is derived from an EMBL/GenBank/DDBJ whole genome shotgun (WGS) entry which is preliminary data.</text>
</comment>
<keyword evidence="2" id="KW-1185">Reference proteome</keyword>
<evidence type="ECO:0000313" key="2">
    <source>
        <dbReference type="Proteomes" id="UP001140949"/>
    </source>
</evidence>
<accession>A0AAX6DRV3</accession>
<organism evidence="1 2">
    <name type="scientific">Iris pallida</name>
    <name type="common">Sweet iris</name>
    <dbReference type="NCBI Taxonomy" id="29817"/>
    <lineage>
        <taxon>Eukaryota</taxon>
        <taxon>Viridiplantae</taxon>
        <taxon>Streptophyta</taxon>
        <taxon>Embryophyta</taxon>
        <taxon>Tracheophyta</taxon>
        <taxon>Spermatophyta</taxon>
        <taxon>Magnoliopsida</taxon>
        <taxon>Liliopsida</taxon>
        <taxon>Asparagales</taxon>
        <taxon>Iridaceae</taxon>
        <taxon>Iridoideae</taxon>
        <taxon>Irideae</taxon>
        <taxon>Iris</taxon>
    </lineage>
</organism>
<protein>
    <submittedName>
        <fullName evidence="1">Ubiquitin carboxyl-terminal hydrolase 24</fullName>
    </submittedName>
</protein>
<sequence>MEELNHVRLEVIGKKGEECSVYIWERRSENIKRSRKSRKVEDREENKLHNHYNIGCSISERVRERLMLVDMAGSKNIDQAGQTVFEAKMQGARPQLPFSHSFCFILIFYLKMPILLKMHYTCSLLQKHLKDTGHQLGRLG</sequence>
<reference evidence="1" key="2">
    <citation type="submission" date="2023-04" db="EMBL/GenBank/DDBJ databases">
        <authorList>
            <person name="Bruccoleri R.E."/>
            <person name="Oakeley E.J."/>
            <person name="Faust A.-M."/>
            <person name="Dessus-Babus S."/>
            <person name="Altorfer M."/>
            <person name="Burckhardt D."/>
            <person name="Oertli M."/>
            <person name="Naumann U."/>
            <person name="Petersen F."/>
            <person name="Wong J."/>
        </authorList>
    </citation>
    <scope>NUCLEOTIDE SEQUENCE</scope>
    <source>
        <strain evidence="1">GSM-AAB239-AS_SAM_17_03QT</strain>
        <tissue evidence="1">Leaf</tissue>
    </source>
</reference>
<dbReference type="GO" id="GO:0016787">
    <property type="term" value="F:hydrolase activity"/>
    <property type="evidence" value="ECO:0007669"/>
    <property type="project" value="UniProtKB-KW"/>
</dbReference>
<dbReference type="EMBL" id="JANAVB010042248">
    <property type="protein sequence ID" value="KAJ6794504.1"/>
    <property type="molecule type" value="Genomic_DNA"/>
</dbReference>
<keyword evidence="1" id="KW-0378">Hydrolase</keyword>
<evidence type="ECO:0000313" key="1">
    <source>
        <dbReference type="EMBL" id="KAJ6794504.1"/>
    </source>
</evidence>
<proteinExistence type="predicted"/>
<name>A0AAX6DRV3_IRIPA</name>
<dbReference type="AlphaFoldDB" id="A0AAX6DRV3"/>
<gene>
    <name evidence="1" type="ORF">M6B38_232715</name>
</gene>
<dbReference type="Proteomes" id="UP001140949">
    <property type="component" value="Unassembled WGS sequence"/>
</dbReference>